<comment type="caution">
    <text evidence="7">The sequence shown here is derived from an EMBL/GenBank/DDBJ whole genome shotgun (WGS) entry which is preliminary data.</text>
</comment>
<dbReference type="InterPro" id="IPR036388">
    <property type="entry name" value="WH-like_DNA-bd_sf"/>
</dbReference>
<reference evidence="7 8" key="1">
    <citation type="submission" date="2016-01" db="EMBL/GenBank/DDBJ databases">
        <title>Whole genome sequencing of Myroides marinus L41.</title>
        <authorList>
            <person name="Hong K.W."/>
        </authorList>
    </citation>
    <scope>NUCLEOTIDE SEQUENCE [LARGE SCALE GENOMIC DNA]</scope>
    <source>
        <strain evidence="7 8">L41</strain>
    </source>
</reference>
<dbReference type="PRINTS" id="PR00038">
    <property type="entry name" value="HTHLUXR"/>
</dbReference>
<keyword evidence="2" id="KW-0238">DNA-binding</keyword>
<dbReference type="Gene3D" id="1.25.40.10">
    <property type="entry name" value="Tetratricopeptide repeat domain"/>
    <property type="match status" value="1"/>
</dbReference>
<dbReference type="InterPro" id="IPR000792">
    <property type="entry name" value="Tscrpt_reg_LuxR_C"/>
</dbReference>
<organism evidence="7 8">
    <name type="scientific">Myroides marinus</name>
    <dbReference type="NCBI Taxonomy" id="703342"/>
    <lineage>
        <taxon>Bacteria</taxon>
        <taxon>Pseudomonadati</taxon>
        <taxon>Bacteroidota</taxon>
        <taxon>Flavobacteriia</taxon>
        <taxon>Flavobacteriales</taxon>
        <taxon>Flavobacteriaceae</taxon>
        <taxon>Myroides</taxon>
    </lineage>
</organism>
<evidence type="ECO:0000313" key="8">
    <source>
        <dbReference type="Proteomes" id="UP000076630"/>
    </source>
</evidence>
<proteinExistence type="predicted"/>
<dbReference type="GO" id="GO:0006355">
    <property type="term" value="P:regulation of DNA-templated transcription"/>
    <property type="evidence" value="ECO:0007669"/>
    <property type="project" value="InterPro"/>
</dbReference>
<dbReference type="Proteomes" id="UP000076630">
    <property type="component" value="Unassembled WGS sequence"/>
</dbReference>
<dbReference type="Gene3D" id="1.10.10.10">
    <property type="entry name" value="Winged helix-like DNA-binding domain superfamily/Winged helix DNA-binding domain"/>
    <property type="match status" value="1"/>
</dbReference>
<keyword evidence="5" id="KW-0812">Transmembrane</keyword>
<dbReference type="SUPFAM" id="SSF46894">
    <property type="entry name" value="C-terminal effector domain of the bipartite response regulators"/>
    <property type="match status" value="1"/>
</dbReference>
<keyword evidence="1" id="KW-0805">Transcription regulation</keyword>
<dbReference type="InterPro" id="IPR016032">
    <property type="entry name" value="Sig_transdc_resp-reg_C-effctor"/>
</dbReference>
<dbReference type="PANTHER" id="PTHR44688:SF16">
    <property type="entry name" value="DNA-BINDING TRANSCRIPTIONAL ACTIVATOR DEVR_DOSR"/>
    <property type="match status" value="1"/>
</dbReference>
<keyword evidence="5" id="KW-1133">Transmembrane helix</keyword>
<gene>
    <name evidence="7" type="ORF">AV926_03980</name>
</gene>
<name>A0A161SCH4_9FLAO</name>
<keyword evidence="3" id="KW-0804">Transcription</keyword>
<evidence type="ECO:0000256" key="2">
    <source>
        <dbReference type="ARBA" id="ARBA00023125"/>
    </source>
</evidence>
<dbReference type="PROSITE" id="PS50043">
    <property type="entry name" value="HTH_LUXR_2"/>
    <property type="match status" value="1"/>
</dbReference>
<keyword evidence="4" id="KW-0175">Coiled coil</keyword>
<dbReference type="GO" id="GO:0003677">
    <property type="term" value="F:DNA binding"/>
    <property type="evidence" value="ECO:0007669"/>
    <property type="project" value="UniProtKB-KW"/>
</dbReference>
<dbReference type="InterPro" id="IPR011990">
    <property type="entry name" value="TPR-like_helical_dom_sf"/>
</dbReference>
<feature type="domain" description="HTH luxR-type" evidence="6">
    <location>
        <begin position="328"/>
        <end position="387"/>
    </location>
</feature>
<dbReference type="CDD" id="cd06170">
    <property type="entry name" value="LuxR_C_like"/>
    <property type="match status" value="1"/>
</dbReference>
<evidence type="ECO:0000313" key="7">
    <source>
        <dbReference type="EMBL" id="KZE83829.1"/>
    </source>
</evidence>
<dbReference type="PANTHER" id="PTHR44688">
    <property type="entry name" value="DNA-BINDING TRANSCRIPTIONAL ACTIVATOR DEVR_DOSR"/>
    <property type="match status" value="1"/>
</dbReference>
<dbReference type="SMART" id="SM00421">
    <property type="entry name" value="HTH_LUXR"/>
    <property type="match status" value="1"/>
</dbReference>
<evidence type="ECO:0000256" key="1">
    <source>
        <dbReference type="ARBA" id="ARBA00023015"/>
    </source>
</evidence>
<feature type="coiled-coil region" evidence="4">
    <location>
        <begin position="303"/>
        <end position="330"/>
    </location>
</feature>
<keyword evidence="5" id="KW-0472">Membrane</keyword>
<feature type="coiled-coil region" evidence="4">
    <location>
        <begin position="245"/>
        <end position="272"/>
    </location>
</feature>
<dbReference type="AlphaFoldDB" id="A0A161SCH4"/>
<evidence type="ECO:0000256" key="4">
    <source>
        <dbReference type="SAM" id="Coils"/>
    </source>
</evidence>
<evidence type="ECO:0000259" key="6">
    <source>
        <dbReference type="PROSITE" id="PS50043"/>
    </source>
</evidence>
<accession>A0A161SCH4</accession>
<dbReference type="SUPFAM" id="SSF48452">
    <property type="entry name" value="TPR-like"/>
    <property type="match status" value="1"/>
</dbReference>
<keyword evidence="8" id="KW-1185">Reference proteome</keyword>
<feature type="transmembrane region" description="Helical" evidence="5">
    <location>
        <begin position="275"/>
        <end position="296"/>
    </location>
</feature>
<dbReference type="EMBL" id="LQNU01000035">
    <property type="protein sequence ID" value="KZE83829.1"/>
    <property type="molecule type" value="Genomic_DNA"/>
</dbReference>
<dbReference type="Pfam" id="PF00196">
    <property type="entry name" value="GerE"/>
    <property type="match status" value="1"/>
</dbReference>
<evidence type="ECO:0000256" key="3">
    <source>
        <dbReference type="ARBA" id="ARBA00023163"/>
    </source>
</evidence>
<sequence>MFSFGYTPRQAQVYKTIEQNNRRQDFKTSIVEIHKIIHNSKSTDLDKYEAYYLKYVVYKRLYNFSEAKDNLDLAQGYADKTIHRESLRNKYQLELLLIQVELRNYKGVADKYSDLQSIKTLELDRVDQALLKFLEAVVLVETSSGNAKQALKLVDESIEVLQEFYPEYVSVVLRLKIKIYTLLNQYNTAYKIYEQDIYLAKNYNTISYEIDLYRSMVEYYKEIGDYGKSLEYSRLVLDQVTLYNATEKSTELKLIEKQLNEEENLLLLHKKERDFYIMIAILVLLLIGVYYLVLVFKRRKRAVKQIEKQNSQMQLDIKQLQDKLKGIDIKSYSRLSKRQKQIVDLVQKGKTNKEIGETLFISENTVKYHLKIIYEILQIKGKADLLK</sequence>
<evidence type="ECO:0000256" key="5">
    <source>
        <dbReference type="SAM" id="Phobius"/>
    </source>
</evidence>
<protein>
    <recommendedName>
        <fullName evidence="6">HTH luxR-type domain-containing protein</fullName>
    </recommendedName>
</protein>